<organism evidence="2 3">
    <name type="scientific">Candidatus Magasanikbacteria bacterium GW2011_GWA2_56_11</name>
    <dbReference type="NCBI Taxonomy" id="1619044"/>
    <lineage>
        <taxon>Bacteria</taxon>
        <taxon>Candidatus Magasanikiibacteriota</taxon>
    </lineage>
</organism>
<comment type="caution">
    <text evidence="2">The sequence shown here is derived from an EMBL/GenBank/DDBJ whole genome shotgun (WGS) entry which is preliminary data.</text>
</comment>
<dbReference type="AlphaFoldDB" id="A0A0G1YE71"/>
<evidence type="ECO:0000313" key="2">
    <source>
        <dbReference type="EMBL" id="KKW41505.1"/>
    </source>
</evidence>
<dbReference type="Proteomes" id="UP000033870">
    <property type="component" value="Unassembled WGS sequence"/>
</dbReference>
<reference evidence="2 3" key="1">
    <citation type="journal article" date="2015" name="Nature">
        <title>rRNA introns, odd ribosomes, and small enigmatic genomes across a large radiation of phyla.</title>
        <authorList>
            <person name="Brown C.T."/>
            <person name="Hug L.A."/>
            <person name="Thomas B.C."/>
            <person name="Sharon I."/>
            <person name="Castelle C.J."/>
            <person name="Singh A."/>
            <person name="Wilkins M.J."/>
            <person name="Williams K.H."/>
            <person name="Banfield J.F."/>
        </authorList>
    </citation>
    <scope>NUCLEOTIDE SEQUENCE [LARGE SCALE GENOMIC DNA]</scope>
</reference>
<protein>
    <submittedName>
        <fullName evidence="2">Extracellular matrix protein</fullName>
    </submittedName>
</protein>
<dbReference type="InterPro" id="IPR052846">
    <property type="entry name" value="ECM-enzyme_regulator"/>
</dbReference>
<dbReference type="Pfam" id="PF00526">
    <property type="entry name" value="Dicty_CTDC"/>
    <property type="match status" value="10"/>
</dbReference>
<gene>
    <name evidence="2" type="ORF">UY92_C0017G0008</name>
</gene>
<dbReference type="PANTHER" id="PTHR31797:SF6">
    <property type="entry name" value="CHITIN-BINDING TYPE-2 DOMAIN-CONTAINING PROTEIN"/>
    <property type="match status" value="1"/>
</dbReference>
<accession>A0A0G1YE71</accession>
<proteinExistence type="predicted"/>
<evidence type="ECO:0000313" key="3">
    <source>
        <dbReference type="Proteomes" id="UP000033870"/>
    </source>
</evidence>
<dbReference type="PANTHER" id="PTHR31797">
    <property type="entry name" value="EXTRACELLULAR MATRIX PROTEIN A-RELATED"/>
    <property type="match status" value="1"/>
</dbReference>
<evidence type="ECO:0000256" key="1">
    <source>
        <dbReference type="SAM" id="MobiDB-lite"/>
    </source>
</evidence>
<feature type="compositionally biased region" description="Acidic residues" evidence="1">
    <location>
        <begin position="36"/>
        <end position="50"/>
    </location>
</feature>
<name>A0A0G1YE71_9BACT</name>
<sequence length="589" mass="62527">MRTSLIMLSFVVGCVVEPTGAVPVQRTENSLPEAGVDADTDDDAAEDTGSEPETAGKPPPQCSSNDDCDDEVGCTINLCGEDGLCRYLPNQKWCNDDDECTIDTCNEQGGAFGGCGHKPRVCDDGNPCTLDECPDPAGCTHVTSGAACDDGNACTNDLCDPAGGCVFLPVVCDDGVMNTLDGCTPAGGCYHTTIECDAASPCPEPDPCQIVACQFGQCIGQPKVCTDNTDCTFDACQGGKCVFVPKPYACPEDGNPCTVEVCGPLGCTANPIECDDGKPYTDDWCDPAGGCQHQPIDGWCDTANQCEVGDACTVAVCLPNNTCTYVPKDCDDGIGCTVDKCDANGYCYSEPKDELCPNGQKCNPNVGSCAQCVAYSDCDDGDKCTVVSCLDGACQYNPSQCAGNEVCDPQTGWCELPTDWCEEDWQCSGKKEPCTKYKCQEGKCVSLDVSCDDGNHCTTDVCDTQLGWCTHEWIKCDDSDKCTNDWCDKDKGCQYEVWNTLCIDCATDNDCPTSLICEGLKAVQYTGVCKQYGCEHSEYTCFGSQCSEPMCADGSGCVYLDKCDDSNKCTSDSCDNEGCMHTPIPDCAP</sequence>
<feature type="region of interest" description="Disordered" evidence="1">
    <location>
        <begin position="24"/>
        <end position="66"/>
    </location>
</feature>
<dbReference type="EMBL" id="LCRX01000017">
    <property type="protein sequence ID" value="KKW41505.1"/>
    <property type="molecule type" value="Genomic_DNA"/>
</dbReference>
<dbReference type="InterPro" id="IPR001673">
    <property type="entry name" value="S_mold_repeat"/>
</dbReference>